<feature type="transmembrane region" description="Helical" evidence="1">
    <location>
        <begin position="253"/>
        <end position="271"/>
    </location>
</feature>
<reference evidence="3" key="1">
    <citation type="journal article" date="2017" name="Nat. Ecol. Evol.">
        <title>Genome expansion and lineage-specific genetic innovations in the forest pathogenic fungi Armillaria.</title>
        <authorList>
            <person name="Sipos G."/>
            <person name="Prasanna A.N."/>
            <person name="Walter M.C."/>
            <person name="O'Connor E."/>
            <person name="Balint B."/>
            <person name="Krizsan K."/>
            <person name="Kiss B."/>
            <person name="Hess J."/>
            <person name="Varga T."/>
            <person name="Slot J."/>
            <person name="Riley R."/>
            <person name="Boka B."/>
            <person name="Rigling D."/>
            <person name="Barry K."/>
            <person name="Lee J."/>
            <person name="Mihaltcheva S."/>
            <person name="LaButti K."/>
            <person name="Lipzen A."/>
            <person name="Waldron R."/>
            <person name="Moloney N.M."/>
            <person name="Sperisen C."/>
            <person name="Kredics L."/>
            <person name="Vagvoelgyi C."/>
            <person name="Patrignani A."/>
            <person name="Fitzpatrick D."/>
            <person name="Nagy I."/>
            <person name="Doyle S."/>
            <person name="Anderson J.B."/>
            <person name="Grigoriev I.V."/>
            <person name="Gueldener U."/>
            <person name="Muensterkoetter M."/>
            <person name="Nagy L.G."/>
        </authorList>
    </citation>
    <scope>NUCLEOTIDE SEQUENCE [LARGE SCALE GENOMIC DNA]</scope>
    <source>
        <strain evidence="3">C18/9</strain>
    </source>
</reference>
<feature type="transmembrane region" description="Helical" evidence="1">
    <location>
        <begin position="177"/>
        <end position="198"/>
    </location>
</feature>
<feature type="transmembrane region" description="Helical" evidence="1">
    <location>
        <begin position="53"/>
        <end position="76"/>
    </location>
</feature>
<proteinExistence type="predicted"/>
<feature type="transmembrane region" description="Helical" evidence="1">
    <location>
        <begin position="219"/>
        <end position="241"/>
    </location>
</feature>
<protein>
    <submittedName>
        <fullName evidence="2">Uncharacterized protein</fullName>
    </submittedName>
</protein>
<name>A0A284QK49_ARMOS</name>
<sequence>MSSSEEQAELIYQALDGYLNSLCLESLMHGLYTAVLLSGLSNMLFNKRGRNRLFMAAIIAVLYSFETVHLGVRWYWVRQAFIVNGDSRTAIFESFLSQDYQWMWAVSGVFASLNILIADCVLIWRAWVVWDRNYKIVVVPIIGAILEIIFDGFFLYQDIGHTSSTSLSNWGPDAVDWGTAYFTMSLITTVLSTCLVVFRIATMGRGASHAVSLRSYRGVIEIVIESAALYAVSLIIFLAFFIRDDPRSVYPQAILNTVTGIAPTLIVARVASGRARPDESWATNSSATVTSYFSRRSRGNDRISLPLNITMKTSTDVALDVINDSDLATWKVHGLPGDAASSRISH</sequence>
<dbReference type="EMBL" id="FUEG01000001">
    <property type="protein sequence ID" value="SJK96834.1"/>
    <property type="molecule type" value="Genomic_DNA"/>
</dbReference>
<keyword evidence="1" id="KW-0812">Transmembrane</keyword>
<accession>A0A284QK49</accession>
<organism evidence="2 3">
    <name type="scientific">Armillaria ostoyae</name>
    <name type="common">Armillaria root rot fungus</name>
    <dbReference type="NCBI Taxonomy" id="47428"/>
    <lineage>
        <taxon>Eukaryota</taxon>
        <taxon>Fungi</taxon>
        <taxon>Dikarya</taxon>
        <taxon>Basidiomycota</taxon>
        <taxon>Agaricomycotina</taxon>
        <taxon>Agaricomycetes</taxon>
        <taxon>Agaricomycetidae</taxon>
        <taxon>Agaricales</taxon>
        <taxon>Marasmiineae</taxon>
        <taxon>Physalacriaceae</taxon>
        <taxon>Armillaria</taxon>
    </lineage>
</organism>
<dbReference type="OrthoDB" id="2841022at2759"/>
<keyword evidence="3" id="KW-1185">Reference proteome</keyword>
<dbReference type="OMA" id="WGTAYFT"/>
<evidence type="ECO:0000313" key="2">
    <source>
        <dbReference type="EMBL" id="SJK96834.1"/>
    </source>
</evidence>
<evidence type="ECO:0000313" key="3">
    <source>
        <dbReference type="Proteomes" id="UP000219338"/>
    </source>
</evidence>
<keyword evidence="1" id="KW-1133">Transmembrane helix</keyword>
<evidence type="ECO:0000256" key="1">
    <source>
        <dbReference type="SAM" id="Phobius"/>
    </source>
</evidence>
<feature type="transmembrane region" description="Helical" evidence="1">
    <location>
        <begin position="27"/>
        <end position="46"/>
    </location>
</feature>
<gene>
    <name evidence="2" type="ORF">ARMOST_00080</name>
</gene>
<dbReference type="Proteomes" id="UP000219338">
    <property type="component" value="Unassembled WGS sequence"/>
</dbReference>
<feature type="transmembrane region" description="Helical" evidence="1">
    <location>
        <begin position="136"/>
        <end position="157"/>
    </location>
</feature>
<dbReference type="AlphaFoldDB" id="A0A284QK49"/>
<keyword evidence="1" id="KW-0472">Membrane</keyword>
<feature type="transmembrane region" description="Helical" evidence="1">
    <location>
        <begin position="102"/>
        <end position="124"/>
    </location>
</feature>